<keyword evidence="4" id="KW-1185">Reference proteome</keyword>
<dbReference type="RefSeq" id="WP_233675621.1">
    <property type="nucleotide sequence ID" value="NZ_JAJUOS010000002.1"/>
</dbReference>
<accession>A0ABS8YT10</accession>
<protein>
    <submittedName>
        <fullName evidence="3">DUF5906 domain-containing protein</fullName>
    </submittedName>
</protein>
<dbReference type="Proteomes" id="UP001521181">
    <property type="component" value="Unassembled WGS sequence"/>
</dbReference>
<dbReference type="InterPro" id="IPR027417">
    <property type="entry name" value="P-loop_NTPase"/>
</dbReference>
<comment type="caution">
    <text evidence="3">The sequence shown here is derived from an EMBL/GenBank/DDBJ whole genome shotgun (WGS) entry which is preliminary data.</text>
</comment>
<dbReference type="Gene3D" id="3.40.50.300">
    <property type="entry name" value="P-loop containing nucleotide triphosphate hydrolases"/>
    <property type="match status" value="1"/>
</dbReference>
<feature type="domain" description="NrS-1 polymerase-like helicase" evidence="2">
    <location>
        <begin position="253"/>
        <end position="361"/>
    </location>
</feature>
<feature type="region of interest" description="Disordered" evidence="1">
    <location>
        <begin position="562"/>
        <end position="585"/>
    </location>
</feature>
<dbReference type="SUPFAM" id="SSF52540">
    <property type="entry name" value="P-loop containing nucleoside triphosphate hydrolases"/>
    <property type="match status" value="1"/>
</dbReference>
<feature type="region of interest" description="Disordered" evidence="1">
    <location>
        <begin position="1"/>
        <end position="20"/>
    </location>
</feature>
<evidence type="ECO:0000313" key="4">
    <source>
        <dbReference type="Proteomes" id="UP001521181"/>
    </source>
</evidence>
<dbReference type="InterPro" id="IPR045455">
    <property type="entry name" value="NrS-1_pol-like_helicase"/>
</dbReference>
<dbReference type="EMBL" id="JAJUOS010000002">
    <property type="protein sequence ID" value="MCE5972608.1"/>
    <property type="molecule type" value="Genomic_DNA"/>
</dbReference>
<evidence type="ECO:0000313" key="3">
    <source>
        <dbReference type="EMBL" id="MCE5972608.1"/>
    </source>
</evidence>
<evidence type="ECO:0000256" key="1">
    <source>
        <dbReference type="SAM" id="MobiDB-lite"/>
    </source>
</evidence>
<reference evidence="3 4" key="1">
    <citation type="submission" date="2021-12" db="EMBL/GenBank/DDBJ databases">
        <title>Sinirhodobacter sp. WL0062 is a bacterium isolated from seawater.</title>
        <authorList>
            <person name="Wang L."/>
            <person name="He W."/>
            <person name="Zhang D.-F."/>
        </authorList>
    </citation>
    <scope>NUCLEOTIDE SEQUENCE [LARGE SCALE GENOMIC DNA]</scope>
    <source>
        <strain evidence="3 4">WL0062</strain>
    </source>
</reference>
<gene>
    <name evidence="3" type="ORF">LZA78_03845</name>
</gene>
<proteinExistence type="predicted"/>
<sequence length="585" mass="65894">MKDTRQDTGAMEAPTTQQVTDDIKLSPEDWLDEELLRIAASDPIYDSTEIEQLKQTAKQHKLSLSVKDIRERLKTLRRAAKQSELAELGQTKYEAFIERMNAEFFVFTGADTVTICSWAVQSGRRVLVQRKVQDFRLLMAKEPPLFSPDAGRMLPAAEAWLRDPSRREVRGFLFEADPRTAAERAKQGFENLFEGFAVNPRQGSIEPFLRHLRDVIVAEEAPGRQETVLAYLLDCFAHLVQRPGVPLKIALVFRGRQGSGKSFVTDIIASLFRGNVFETGHADDIVGRFTDHLLNACLVIGDEALFAGSRKDADAMKRLITQDVLRLEGKHKAVLNERNRMTLILTSNHEHAVRLEPGDRRFVVLDVSDARTPRAAHAQYWDDLWSWSKSTVGKAALLHFLLERDLSRFDAQRDRPQTKARLDQMLVSLDPVYRWFLEELVQKSNLPHKIRQALIARADLSDETQQTLPEDHQVFYKKTVFEAFSAWEQEKMRAPRSMDQRLFWKSLLGILGDTSTGKKRVRGVATHILILPPVSALADLFMTALGCKGLATDLLDVAEDQASAGAPPKPSLATIAGTGLKGRAH</sequence>
<evidence type="ECO:0000259" key="2">
    <source>
        <dbReference type="Pfam" id="PF19263"/>
    </source>
</evidence>
<name>A0ABS8YT10_9RHOB</name>
<dbReference type="Pfam" id="PF19263">
    <property type="entry name" value="DUF5906"/>
    <property type="match status" value="1"/>
</dbReference>
<organism evidence="3 4">
    <name type="scientific">Rhodobacter flavimaris</name>
    <dbReference type="NCBI Taxonomy" id="2907145"/>
    <lineage>
        <taxon>Bacteria</taxon>
        <taxon>Pseudomonadati</taxon>
        <taxon>Pseudomonadota</taxon>
        <taxon>Alphaproteobacteria</taxon>
        <taxon>Rhodobacterales</taxon>
        <taxon>Rhodobacter group</taxon>
        <taxon>Rhodobacter</taxon>
    </lineage>
</organism>